<dbReference type="InterPro" id="IPR036890">
    <property type="entry name" value="HATPase_C_sf"/>
</dbReference>
<reference evidence="7 8" key="1">
    <citation type="submission" date="2016-02" db="EMBL/GenBank/DDBJ databases">
        <title>Genome analysis of coral dinoflagellate symbionts highlights evolutionary adaptations to a symbiotic lifestyle.</title>
        <authorList>
            <person name="Aranda M."/>
            <person name="Li Y."/>
            <person name="Liew Y.J."/>
            <person name="Baumgarten S."/>
            <person name="Simakov O."/>
            <person name="Wilson M."/>
            <person name="Piel J."/>
            <person name="Ashoor H."/>
            <person name="Bougouffa S."/>
            <person name="Bajic V.B."/>
            <person name="Ryu T."/>
            <person name="Ravasi T."/>
            <person name="Bayer T."/>
            <person name="Micklem G."/>
            <person name="Kim H."/>
            <person name="Bhak J."/>
            <person name="Lajeunesse T.C."/>
            <person name="Voolstra C.R."/>
        </authorList>
    </citation>
    <scope>NUCLEOTIDE SEQUENCE [LARGE SCALE GENOMIC DNA]</scope>
    <source>
        <strain evidence="7 8">CCMP2467</strain>
    </source>
</reference>
<evidence type="ECO:0000256" key="5">
    <source>
        <dbReference type="ARBA" id="ARBA00023125"/>
    </source>
</evidence>
<keyword evidence="5" id="KW-0238">DNA-binding</keyword>
<organism evidence="7 8">
    <name type="scientific">Symbiodinium microadriaticum</name>
    <name type="common">Dinoflagellate</name>
    <name type="synonym">Zooxanthella microadriatica</name>
    <dbReference type="NCBI Taxonomy" id="2951"/>
    <lineage>
        <taxon>Eukaryota</taxon>
        <taxon>Sar</taxon>
        <taxon>Alveolata</taxon>
        <taxon>Dinophyceae</taxon>
        <taxon>Suessiales</taxon>
        <taxon>Symbiodiniaceae</taxon>
        <taxon>Symbiodinium</taxon>
    </lineage>
</organism>
<evidence type="ECO:0000313" key="7">
    <source>
        <dbReference type="EMBL" id="OLP86477.1"/>
    </source>
</evidence>
<dbReference type="GO" id="GO:0003918">
    <property type="term" value="F:DNA topoisomerase type II (double strand cut, ATP-hydrolyzing) activity"/>
    <property type="evidence" value="ECO:0007669"/>
    <property type="project" value="UniProtKB-EC"/>
</dbReference>
<dbReference type="SUPFAM" id="SSF55874">
    <property type="entry name" value="ATPase domain of HSP90 chaperone/DNA topoisomerase II/histidine kinase"/>
    <property type="match status" value="1"/>
</dbReference>
<evidence type="ECO:0000256" key="4">
    <source>
        <dbReference type="ARBA" id="ARBA00023029"/>
    </source>
</evidence>
<dbReference type="EMBL" id="LSRX01000913">
    <property type="protein sequence ID" value="OLP86477.1"/>
    <property type="molecule type" value="Genomic_DNA"/>
</dbReference>
<dbReference type="Proteomes" id="UP000186817">
    <property type="component" value="Unassembled WGS sequence"/>
</dbReference>
<dbReference type="PRINTS" id="PR00418">
    <property type="entry name" value="TPI2FAMILY"/>
</dbReference>
<dbReference type="Gene3D" id="3.30.565.10">
    <property type="entry name" value="Histidine kinase-like ATPase, C-terminal domain"/>
    <property type="match status" value="1"/>
</dbReference>
<evidence type="ECO:0000256" key="6">
    <source>
        <dbReference type="ARBA" id="ARBA00023235"/>
    </source>
</evidence>
<evidence type="ECO:0000313" key="8">
    <source>
        <dbReference type="Proteomes" id="UP000186817"/>
    </source>
</evidence>
<dbReference type="GO" id="GO:0003677">
    <property type="term" value="F:DNA binding"/>
    <property type="evidence" value="ECO:0007669"/>
    <property type="project" value="UniProtKB-KW"/>
</dbReference>
<evidence type="ECO:0000256" key="3">
    <source>
        <dbReference type="ARBA" id="ARBA00012895"/>
    </source>
</evidence>
<gene>
    <name evidence="7" type="primary">Top2</name>
    <name evidence="7" type="ORF">AK812_SmicGene32384</name>
</gene>
<evidence type="ECO:0000256" key="1">
    <source>
        <dbReference type="ARBA" id="ARBA00000185"/>
    </source>
</evidence>
<evidence type="ECO:0000256" key="2">
    <source>
        <dbReference type="ARBA" id="ARBA00001946"/>
    </source>
</evidence>
<dbReference type="AlphaFoldDB" id="A0A1Q9CUA4"/>
<comment type="cofactor">
    <cofactor evidence="2">
        <name>Mg(2+)</name>
        <dbReference type="ChEBI" id="CHEBI:18420"/>
    </cofactor>
</comment>
<keyword evidence="8" id="KW-1185">Reference proteome</keyword>
<dbReference type="PANTHER" id="PTHR10169">
    <property type="entry name" value="DNA TOPOISOMERASE/GYRASE"/>
    <property type="match status" value="1"/>
</dbReference>
<keyword evidence="6 7" id="KW-0413">Isomerase</keyword>
<protein>
    <recommendedName>
        <fullName evidence="3">DNA topoisomerase (ATP-hydrolyzing)</fullName>
        <ecNumber evidence="3">5.6.2.2</ecNumber>
    </recommendedName>
</protein>
<keyword evidence="4" id="KW-0799">Topoisomerase</keyword>
<name>A0A1Q9CUA4_SYMMI</name>
<dbReference type="GO" id="GO:0000712">
    <property type="term" value="P:resolution of meiotic recombination intermediates"/>
    <property type="evidence" value="ECO:0007669"/>
    <property type="project" value="TreeGrafter"/>
</dbReference>
<dbReference type="PANTHER" id="PTHR10169:SF38">
    <property type="entry name" value="DNA TOPOISOMERASE 2"/>
    <property type="match status" value="1"/>
</dbReference>
<comment type="caution">
    <text evidence="7">The sequence shown here is derived from an EMBL/GenBank/DDBJ whole genome shotgun (WGS) entry which is preliminary data.</text>
</comment>
<accession>A0A1Q9CUA4</accession>
<comment type="catalytic activity">
    <reaction evidence="1">
        <text>ATP-dependent breakage, passage and rejoining of double-stranded DNA.</text>
        <dbReference type="EC" id="5.6.2.2"/>
    </reaction>
</comment>
<dbReference type="OrthoDB" id="276498at2759"/>
<dbReference type="InterPro" id="IPR050634">
    <property type="entry name" value="DNA_Topoisomerase_II"/>
</dbReference>
<dbReference type="GO" id="GO:0005634">
    <property type="term" value="C:nucleus"/>
    <property type="evidence" value="ECO:0007669"/>
    <property type="project" value="TreeGrafter"/>
</dbReference>
<sequence length="170" mass="19267">MANASHTKGREGKSIEQIYQKKTQLEHILLRPDTYVGSTEAQVQDLWVFDGVQSRMVHRKISFVPALYKIFDEILVNAADNLMRDPQGMDTIKVDIEQQQGLIRVWNNGRGLPVVLHKEQKKKGSKRSLYPSPCHGMLSVGEARFSDRRPPLWGFPGAAEAPSPKQLRAY</sequence>
<dbReference type="EC" id="5.6.2.2" evidence="3"/>
<dbReference type="GO" id="GO:0000819">
    <property type="term" value="P:sister chromatid segregation"/>
    <property type="evidence" value="ECO:0007669"/>
    <property type="project" value="TreeGrafter"/>
</dbReference>
<proteinExistence type="predicted"/>